<feature type="non-terminal residue" evidence="1">
    <location>
        <position position="1"/>
    </location>
</feature>
<evidence type="ECO:0000313" key="1">
    <source>
        <dbReference type="EMBL" id="GAI91172.1"/>
    </source>
</evidence>
<dbReference type="EMBL" id="BARW01023049">
    <property type="protein sequence ID" value="GAI91172.1"/>
    <property type="molecule type" value="Genomic_DNA"/>
</dbReference>
<dbReference type="AlphaFoldDB" id="X1SDT4"/>
<sequence>NNCYIGDENLIFGNKLSDHLPIIADFNITE</sequence>
<comment type="caution">
    <text evidence="1">The sequence shown here is derived from an EMBL/GenBank/DDBJ whole genome shotgun (WGS) entry which is preliminary data.</text>
</comment>
<reference evidence="1" key="1">
    <citation type="journal article" date="2014" name="Front. Microbiol.">
        <title>High frequency of phylogenetically diverse reductive dehalogenase-homologous genes in deep subseafloor sedimentary metagenomes.</title>
        <authorList>
            <person name="Kawai M."/>
            <person name="Futagami T."/>
            <person name="Toyoda A."/>
            <person name="Takaki Y."/>
            <person name="Nishi S."/>
            <person name="Hori S."/>
            <person name="Arai W."/>
            <person name="Tsubouchi T."/>
            <person name="Morono Y."/>
            <person name="Uchiyama I."/>
            <person name="Ito T."/>
            <person name="Fujiyama A."/>
            <person name="Inagaki F."/>
            <person name="Takami H."/>
        </authorList>
    </citation>
    <scope>NUCLEOTIDE SEQUENCE</scope>
    <source>
        <strain evidence="1">Expedition CK06-06</strain>
    </source>
</reference>
<gene>
    <name evidence="1" type="ORF">S12H4_38309</name>
</gene>
<evidence type="ECO:0008006" key="2">
    <source>
        <dbReference type="Google" id="ProtNLM"/>
    </source>
</evidence>
<organism evidence="1">
    <name type="scientific">marine sediment metagenome</name>
    <dbReference type="NCBI Taxonomy" id="412755"/>
    <lineage>
        <taxon>unclassified sequences</taxon>
        <taxon>metagenomes</taxon>
        <taxon>ecological metagenomes</taxon>
    </lineage>
</organism>
<protein>
    <recommendedName>
        <fullName evidence="2">Endonuclease/exonuclease/phosphatase domain-containing protein</fullName>
    </recommendedName>
</protein>
<accession>X1SDT4</accession>
<proteinExistence type="predicted"/>
<name>X1SDT4_9ZZZZ</name>